<evidence type="ECO:0008006" key="5">
    <source>
        <dbReference type="Google" id="ProtNLM"/>
    </source>
</evidence>
<evidence type="ECO:0000256" key="1">
    <source>
        <dbReference type="SAM" id="MobiDB-lite"/>
    </source>
</evidence>
<sequence length="312" mass="33069">MGININSKILLSVASIAAAAALIVGATVAFFSDTETSTGNTFAAGELDLLVDSECHYYRVDTNPSPSPSPRLPGYVDVGCGNNGTWTESDLVPGVHKFFNFNDVKPGDRGEDTISLHVVDNDAWAWFSVTEEGDSDVTCTEPETESTDPQCVNASPGPSLTDGELQEALDFNVWLDQGVKPGFQGKSNDVGEGDNIFNQGDIQLATPGPIDDPSEQYNLWQILAGVRAGLNTACDGADDDPDGDGVTAGAVGLCQGLPDDGHLVGSTTYYFGVGWELPSDTGNEVQSDSFVADMEFKVEQYRNNPSPSPFPI</sequence>
<dbReference type="InterPro" id="IPR022121">
    <property type="entry name" value="Peptidase_M73_camelysin"/>
</dbReference>
<evidence type="ECO:0000313" key="3">
    <source>
        <dbReference type="EMBL" id="OGE00350.1"/>
    </source>
</evidence>
<gene>
    <name evidence="3" type="ORF">A3B54_01415</name>
</gene>
<dbReference type="AlphaFoldDB" id="A0A1F5H8F3"/>
<dbReference type="Proteomes" id="UP000177039">
    <property type="component" value="Unassembled WGS sequence"/>
</dbReference>
<dbReference type="NCBIfam" id="TIGR04088">
    <property type="entry name" value="cognate_SipW"/>
    <property type="match status" value="1"/>
</dbReference>
<organism evidence="3 4">
    <name type="scientific">Candidatus Curtissbacteria bacterium RIFCSPLOWO2_01_FULL_42_50</name>
    <dbReference type="NCBI Taxonomy" id="1797730"/>
    <lineage>
        <taxon>Bacteria</taxon>
        <taxon>Candidatus Curtissiibacteriota</taxon>
    </lineage>
</organism>
<evidence type="ECO:0000256" key="2">
    <source>
        <dbReference type="SAM" id="SignalP"/>
    </source>
</evidence>
<name>A0A1F5H8F3_9BACT</name>
<accession>A0A1F5H8F3</accession>
<dbReference type="InterPro" id="IPR023833">
    <property type="entry name" value="Signal_pept_SipW-depend-type"/>
</dbReference>
<reference evidence="3 4" key="1">
    <citation type="journal article" date="2016" name="Nat. Commun.">
        <title>Thousands of microbial genomes shed light on interconnected biogeochemical processes in an aquifer system.</title>
        <authorList>
            <person name="Anantharaman K."/>
            <person name="Brown C.T."/>
            <person name="Hug L.A."/>
            <person name="Sharon I."/>
            <person name="Castelle C.J."/>
            <person name="Probst A.J."/>
            <person name="Thomas B.C."/>
            <person name="Singh A."/>
            <person name="Wilkins M.J."/>
            <person name="Karaoz U."/>
            <person name="Brodie E.L."/>
            <person name="Williams K.H."/>
            <person name="Hubbard S.S."/>
            <person name="Banfield J.F."/>
        </authorList>
    </citation>
    <scope>NUCLEOTIDE SEQUENCE [LARGE SCALE GENOMIC DNA]</scope>
</reference>
<feature type="signal peptide" evidence="2">
    <location>
        <begin position="1"/>
        <end position="29"/>
    </location>
</feature>
<keyword evidence="2" id="KW-0732">Signal</keyword>
<protein>
    <recommendedName>
        <fullName evidence="5">von Willebrand factor type A</fullName>
    </recommendedName>
</protein>
<dbReference type="EMBL" id="MFBT01000001">
    <property type="protein sequence ID" value="OGE00350.1"/>
    <property type="molecule type" value="Genomic_DNA"/>
</dbReference>
<proteinExistence type="predicted"/>
<feature type="chain" id="PRO_5009518781" description="von Willebrand factor type A" evidence="2">
    <location>
        <begin position="30"/>
        <end position="312"/>
    </location>
</feature>
<dbReference type="Pfam" id="PF12389">
    <property type="entry name" value="Peptidase_M73"/>
    <property type="match status" value="1"/>
</dbReference>
<comment type="caution">
    <text evidence="3">The sequence shown here is derived from an EMBL/GenBank/DDBJ whole genome shotgun (WGS) entry which is preliminary data.</text>
</comment>
<feature type="region of interest" description="Disordered" evidence="1">
    <location>
        <begin position="134"/>
        <end position="155"/>
    </location>
</feature>
<evidence type="ECO:0000313" key="4">
    <source>
        <dbReference type="Proteomes" id="UP000177039"/>
    </source>
</evidence>